<protein>
    <submittedName>
        <fullName evidence="1">Uncharacterized protein</fullName>
    </submittedName>
</protein>
<organism evidence="1 2">
    <name type="scientific">Pseudomonas syringae pv. lapsa</name>
    <dbReference type="NCBI Taxonomy" id="199201"/>
    <lineage>
        <taxon>Bacteria</taxon>
        <taxon>Pseudomonadati</taxon>
        <taxon>Pseudomonadota</taxon>
        <taxon>Gammaproteobacteria</taxon>
        <taxon>Pseudomonadales</taxon>
        <taxon>Pseudomonadaceae</taxon>
        <taxon>Pseudomonas</taxon>
        <taxon>Pseudomonas syringae</taxon>
    </lineage>
</organism>
<proteinExistence type="predicted"/>
<dbReference type="Proteomes" id="UP000267978">
    <property type="component" value="Unassembled WGS sequence"/>
</dbReference>
<dbReference type="EMBL" id="RBNO01000065">
    <property type="protein sequence ID" value="RML25718.1"/>
    <property type="molecule type" value="Genomic_DNA"/>
</dbReference>
<name>A0AB74A5R0_PSESX</name>
<evidence type="ECO:0000313" key="2">
    <source>
        <dbReference type="Proteomes" id="UP000267978"/>
    </source>
</evidence>
<reference evidence="1 2" key="1">
    <citation type="submission" date="2018-08" db="EMBL/GenBank/DDBJ databases">
        <title>Recombination of ecologically and evolutionarily significant loci maintains genetic cohesion in the Pseudomonas syringae species complex.</title>
        <authorList>
            <person name="Dillon M."/>
            <person name="Thakur S."/>
            <person name="Almeida R.N.D."/>
            <person name="Weir B.S."/>
            <person name="Guttman D.S."/>
        </authorList>
    </citation>
    <scope>NUCLEOTIDE SEQUENCE [LARGE SCALE GENOMIC DNA]</scope>
    <source>
        <strain evidence="1 2">ICMP 3946</strain>
    </source>
</reference>
<sequence length="69" mass="7881">MKERILDAIAQSQQDGRPVLEIHLWSKEAVEEIHRSPEFNAGAFIGIPVKYLGRENKIPEHDFLLITKG</sequence>
<dbReference type="AlphaFoldDB" id="A0AB74A5R0"/>
<accession>A0AB74A5R0</accession>
<dbReference type="RefSeq" id="WP_057406849.1">
    <property type="nucleotide sequence ID" value="NZ_CP013183.1"/>
</dbReference>
<gene>
    <name evidence="1" type="ORF">ALQ98_01548</name>
</gene>
<comment type="caution">
    <text evidence="1">The sequence shown here is derived from an EMBL/GenBank/DDBJ whole genome shotgun (WGS) entry which is preliminary data.</text>
</comment>
<evidence type="ECO:0000313" key="1">
    <source>
        <dbReference type="EMBL" id="RML25718.1"/>
    </source>
</evidence>